<dbReference type="InterPro" id="IPR023170">
    <property type="entry name" value="HhH_base_excis_C"/>
</dbReference>
<keyword evidence="6" id="KW-0255">Endonuclease</keyword>
<dbReference type="PIRSF" id="PIRSF001435">
    <property type="entry name" value="Nth"/>
    <property type="match status" value="1"/>
</dbReference>
<evidence type="ECO:0000256" key="1">
    <source>
        <dbReference type="ARBA" id="ARBA00022485"/>
    </source>
</evidence>
<dbReference type="Gene3D" id="1.10.1670.10">
    <property type="entry name" value="Helix-hairpin-Helix base-excision DNA repair enzymes (C-terminal)"/>
    <property type="match status" value="1"/>
</dbReference>
<dbReference type="PANTHER" id="PTHR10359:SF19">
    <property type="entry name" value="DNA REPAIR GLYCOSYLASE MJ1434-RELATED"/>
    <property type="match status" value="1"/>
</dbReference>
<keyword evidence="6" id="KW-0378">Hydrolase</keyword>
<dbReference type="SUPFAM" id="SSF48150">
    <property type="entry name" value="DNA-glycosylase"/>
    <property type="match status" value="1"/>
</dbReference>
<evidence type="ECO:0000259" key="5">
    <source>
        <dbReference type="SMART" id="SM00478"/>
    </source>
</evidence>
<dbReference type="SMART" id="SM00478">
    <property type="entry name" value="ENDO3c"/>
    <property type="match status" value="1"/>
</dbReference>
<evidence type="ECO:0000256" key="4">
    <source>
        <dbReference type="ARBA" id="ARBA00023014"/>
    </source>
</evidence>
<evidence type="ECO:0000313" key="6">
    <source>
        <dbReference type="EMBL" id="ODJ85774.1"/>
    </source>
</evidence>
<keyword evidence="7" id="KW-1185">Reference proteome</keyword>
<dbReference type="Proteomes" id="UP000094769">
    <property type="component" value="Unassembled WGS sequence"/>
</dbReference>
<dbReference type="AlphaFoldDB" id="A0A7Z0VIF0"/>
<keyword evidence="6" id="KW-0540">Nuclease</keyword>
<dbReference type="Pfam" id="PF00730">
    <property type="entry name" value="HhH-GPD"/>
    <property type="match status" value="1"/>
</dbReference>
<evidence type="ECO:0000256" key="3">
    <source>
        <dbReference type="ARBA" id="ARBA00023004"/>
    </source>
</evidence>
<dbReference type="EMBL" id="MARB01000036">
    <property type="protein sequence ID" value="ODJ85774.1"/>
    <property type="molecule type" value="Genomic_DNA"/>
</dbReference>
<comment type="caution">
    <text evidence="6">The sequence shown here is derived from an EMBL/GenBank/DDBJ whole genome shotgun (WGS) entry which is preliminary data.</text>
</comment>
<organism evidence="6 7">
    <name type="scientific">Candidatus Thiodiazotropha endolucinida</name>
    <dbReference type="NCBI Taxonomy" id="1655433"/>
    <lineage>
        <taxon>Bacteria</taxon>
        <taxon>Pseudomonadati</taxon>
        <taxon>Pseudomonadota</taxon>
        <taxon>Gammaproteobacteria</taxon>
        <taxon>Chromatiales</taxon>
        <taxon>Sedimenticolaceae</taxon>
        <taxon>Candidatus Thiodiazotropha</taxon>
    </lineage>
</organism>
<dbReference type="CDD" id="cd00056">
    <property type="entry name" value="ENDO3c"/>
    <property type="match status" value="1"/>
</dbReference>
<dbReference type="InterPro" id="IPR003265">
    <property type="entry name" value="HhH-GPD_domain"/>
</dbReference>
<keyword evidence="4" id="KW-0411">Iron-sulfur</keyword>
<keyword evidence="2" id="KW-0479">Metal-binding</keyword>
<sequence length="235" mass="26470">MERQTGRQTIAVKLSTADLMMIYRQLLGRYEAQHWWPGETPFEVMVGAVLTQNTAWSNVEKAIDNLKGLDALNLESLLTMPPDSLAAQIRPAGYFNVKTKRLLNLCRFLQQNPGLEVLDTDELRARLLSIHGIGPETADDILLYAFDRPVFVIDAYTRRLFGRLGLIVHDCGYESLRADFEAALRSDSTLFSEYHALIVVHAKAHCRTKPVCVSCPLSEQCRYRMDQLANGISAV</sequence>
<name>A0A7Z0VIF0_9GAMM</name>
<proteinExistence type="predicted"/>
<dbReference type="GO" id="GO:0051539">
    <property type="term" value="F:4 iron, 4 sulfur cluster binding"/>
    <property type="evidence" value="ECO:0007669"/>
    <property type="project" value="UniProtKB-KW"/>
</dbReference>
<dbReference type="Gene3D" id="1.10.340.30">
    <property type="entry name" value="Hypothetical protein, domain 2"/>
    <property type="match status" value="1"/>
</dbReference>
<accession>A0A7Z0VIF0</accession>
<dbReference type="InterPro" id="IPR011257">
    <property type="entry name" value="DNA_glycosylase"/>
</dbReference>
<gene>
    <name evidence="6" type="primary">nth_2</name>
    <name evidence="6" type="ORF">CODIS_40110</name>
</gene>
<keyword evidence="1" id="KW-0004">4Fe-4S</keyword>
<evidence type="ECO:0000256" key="2">
    <source>
        <dbReference type="ARBA" id="ARBA00022723"/>
    </source>
</evidence>
<protein>
    <submittedName>
        <fullName evidence="6">Endonuclease III</fullName>
        <ecNumber evidence="6">4.2.99.18</ecNumber>
    </submittedName>
</protein>
<reference evidence="6 7" key="1">
    <citation type="submission" date="2016-06" db="EMBL/GenBank/DDBJ databases">
        <title>Genome sequence of endosymbiont of Candidatus Endolucinida thiodiazotropha.</title>
        <authorList>
            <person name="Poehlein A."/>
            <person name="Koenig S."/>
            <person name="Heiden S.E."/>
            <person name="Thuermer A."/>
            <person name="Voget S."/>
            <person name="Daniel R."/>
            <person name="Markert S."/>
            <person name="Gros O."/>
            <person name="Schweder T."/>
        </authorList>
    </citation>
    <scope>NUCLEOTIDE SEQUENCE [LARGE SCALE GENOMIC DNA]</scope>
    <source>
        <strain evidence="6 7">COS</strain>
    </source>
</reference>
<evidence type="ECO:0000313" key="7">
    <source>
        <dbReference type="Proteomes" id="UP000094769"/>
    </source>
</evidence>
<feature type="domain" description="HhH-GPD" evidence="5">
    <location>
        <begin position="50"/>
        <end position="204"/>
    </location>
</feature>
<dbReference type="GO" id="GO:0006284">
    <property type="term" value="P:base-excision repair"/>
    <property type="evidence" value="ECO:0007669"/>
    <property type="project" value="InterPro"/>
</dbReference>
<dbReference type="EC" id="4.2.99.18" evidence="6"/>
<dbReference type="PANTHER" id="PTHR10359">
    <property type="entry name" value="A/G-SPECIFIC ADENINE GLYCOSYLASE/ENDONUCLEASE III"/>
    <property type="match status" value="1"/>
</dbReference>
<keyword evidence="6" id="KW-0456">Lyase</keyword>
<dbReference type="GO" id="GO:0140078">
    <property type="term" value="F:class I DNA-(apurinic or apyrimidinic site) endonuclease activity"/>
    <property type="evidence" value="ECO:0007669"/>
    <property type="project" value="UniProtKB-EC"/>
</dbReference>
<keyword evidence="3" id="KW-0408">Iron</keyword>
<dbReference type="GO" id="GO:0046872">
    <property type="term" value="F:metal ion binding"/>
    <property type="evidence" value="ECO:0007669"/>
    <property type="project" value="UniProtKB-KW"/>
</dbReference>